<keyword evidence="1" id="KW-0812">Transmembrane</keyword>
<accession>A0A1F6WQK9</accession>
<proteinExistence type="predicted"/>
<sequence length="195" mass="21909">MSAYVVIPSYIANATPVIMGSGDINITASVPAHPRQRDRLRIPARINFSGRALGYQSVVLTRDGARDRETTVNKTDGSFAISIPSIAVGFYTFTLYAITIDGYRSKPISFSLIIVAETIIDITDIIFILPDSYKRYDCSSVRSDLNCDKRVDMIDFTILLPWYRHLIQPWKPVDINRDGKGDLSDFSIMAYEWTG</sequence>
<name>A0A1F6WQK9_9BACT</name>
<dbReference type="GO" id="GO:0000272">
    <property type="term" value="P:polysaccharide catabolic process"/>
    <property type="evidence" value="ECO:0007669"/>
    <property type="project" value="InterPro"/>
</dbReference>
<feature type="transmembrane region" description="Helical" evidence="1">
    <location>
        <begin position="110"/>
        <end position="129"/>
    </location>
</feature>
<keyword evidence="1" id="KW-1133">Transmembrane helix</keyword>
<dbReference type="AlphaFoldDB" id="A0A1F6WQK9"/>
<feature type="transmembrane region" description="Helical" evidence="1">
    <location>
        <begin position="79"/>
        <end position="98"/>
    </location>
</feature>
<dbReference type="EMBL" id="MFUQ01000002">
    <property type="protein sequence ID" value="OGI84140.1"/>
    <property type="molecule type" value="Genomic_DNA"/>
</dbReference>
<keyword evidence="1" id="KW-0472">Membrane</keyword>
<dbReference type="Gene3D" id="1.10.1330.10">
    <property type="entry name" value="Dockerin domain"/>
    <property type="match status" value="1"/>
</dbReference>
<evidence type="ECO:0000256" key="1">
    <source>
        <dbReference type="SAM" id="Phobius"/>
    </source>
</evidence>
<evidence type="ECO:0000313" key="2">
    <source>
        <dbReference type="EMBL" id="OGI84140.1"/>
    </source>
</evidence>
<dbReference type="Proteomes" id="UP000179448">
    <property type="component" value="Unassembled WGS sequence"/>
</dbReference>
<evidence type="ECO:0008006" key="4">
    <source>
        <dbReference type="Google" id="ProtNLM"/>
    </source>
</evidence>
<dbReference type="InterPro" id="IPR036439">
    <property type="entry name" value="Dockerin_dom_sf"/>
</dbReference>
<dbReference type="SUPFAM" id="SSF63446">
    <property type="entry name" value="Type I dockerin domain"/>
    <property type="match status" value="1"/>
</dbReference>
<protein>
    <recommendedName>
        <fullName evidence="4">Dockerin domain-containing protein</fullName>
    </recommendedName>
</protein>
<reference evidence="2 3" key="1">
    <citation type="journal article" date="2016" name="Nat. Commun.">
        <title>Thousands of microbial genomes shed light on interconnected biogeochemical processes in an aquifer system.</title>
        <authorList>
            <person name="Anantharaman K."/>
            <person name="Brown C.T."/>
            <person name="Hug L.A."/>
            <person name="Sharon I."/>
            <person name="Castelle C.J."/>
            <person name="Probst A.J."/>
            <person name="Thomas B.C."/>
            <person name="Singh A."/>
            <person name="Wilkins M.J."/>
            <person name="Karaoz U."/>
            <person name="Brodie E.L."/>
            <person name="Williams K.H."/>
            <person name="Hubbard S.S."/>
            <person name="Banfield J.F."/>
        </authorList>
    </citation>
    <scope>NUCLEOTIDE SEQUENCE [LARGE SCALE GENOMIC DNA]</scope>
</reference>
<evidence type="ECO:0000313" key="3">
    <source>
        <dbReference type="Proteomes" id="UP000179448"/>
    </source>
</evidence>
<organism evidence="2 3">
    <name type="scientific">Candidatus Nomurabacteria bacterium RIFCSPLOWO2_01_FULL_36_10b</name>
    <dbReference type="NCBI Taxonomy" id="1801766"/>
    <lineage>
        <taxon>Bacteria</taxon>
        <taxon>Candidatus Nomuraibacteriota</taxon>
    </lineage>
</organism>
<comment type="caution">
    <text evidence="2">The sequence shown here is derived from an EMBL/GenBank/DDBJ whole genome shotgun (WGS) entry which is preliminary data.</text>
</comment>
<dbReference type="STRING" id="1801766.A2997_02150"/>
<gene>
    <name evidence="2" type="ORF">A2997_02150</name>
</gene>